<sequence>MFFRLCKGGELLDRILSRGGKYSEDDAKVVMVQILSVVAYCHLQSAVHRDLKSEIIDKKIE</sequence>
<comment type="caution">
    <text evidence="8">The sequence shown here is derived from an EMBL/GenBank/DDBJ whole genome shotgun (WGS) entry which is preliminary data.</text>
</comment>
<evidence type="ECO:0000256" key="5">
    <source>
        <dbReference type="ARBA" id="ARBA00022777"/>
    </source>
</evidence>
<feature type="domain" description="Protein kinase" evidence="7">
    <location>
        <begin position="1"/>
        <end position="61"/>
    </location>
</feature>
<keyword evidence="3" id="KW-0808">Transferase</keyword>
<dbReference type="PROSITE" id="PS50011">
    <property type="entry name" value="PROTEIN_KINASE_DOM"/>
    <property type="match status" value="1"/>
</dbReference>
<organism evidence="8 9">
    <name type="scientific">Carya illinoinensis</name>
    <name type="common">Pecan</name>
    <dbReference type="NCBI Taxonomy" id="32201"/>
    <lineage>
        <taxon>Eukaryota</taxon>
        <taxon>Viridiplantae</taxon>
        <taxon>Streptophyta</taxon>
        <taxon>Embryophyta</taxon>
        <taxon>Tracheophyta</taxon>
        <taxon>Spermatophyta</taxon>
        <taxon>Magnoliopsida</taxon>
        <taxon>eudicotyledons</taxon>
        <taxon>Gunneridae</taxon>
        <taxon>Pentapetalae</taxon>
        <taxon>rosids</taxon>
        <taxon>fabids</taxon>
        <taxon>Fagales</taxon>
        <taxon>Juglandaceae</taxon>
        <taxon>Carya</taxon>
    </lineage>
</organism>
<comment type="similarity">
    <text evidence="1">Belongs to the protein kinase superfamily. CAMK Ser/Thr protein kinase family. CaMK subfamily.</text>
</comment>
<evidence type="ECO:0000256" key="3">
    <source>
        <dbReference type="ARBA" id="ARBA00022679"/>
    </source>
</evidence>
<evidence type="ECO:0000259" key="7">
    <source>
        <dbReference type="PROSITE" id="PS50011"/>
    </source>
</evidence>
<evidence type="ECO:0000313" key="8">
    <source>
        <dbReference type="EMBL" id="KAG6719930.1"/>
    </source>
</evidence>
<dbReference type="InterPro" id="IPR050205">
    <property type="entry name" value="CDPK_Ser/Thr_kinases"/>
</dbReference>
<dbReference type="Pfam" id="PF00069">
    <property type="entry name" value="Pkinase"/>
    <property type="match status" value="1"/>
</dbReference>
<accession>A0A922JTR1</accession>
<evidence type="ECO:0000256" key="6">
    <source>
        <dbReference type="ARBA" id="ARBA00022840"/>
    </source>
</evidence>
<protein>
    <recommendedName>
        <fullName evidence="7">Protein kinase domain-containing protein</fullName>
    </recommendedName>
</protein>
<dbReference type="GO" id="GO:0004674">
    <property type="term" value="F:protein serine/threonine kinase activity"/>
    <property type="evidence" value="ECO:0007669"/>
    <property type="project" value="UniProtKB-KW"/>
</dbReference>
<keyword evidence="6" id="KW-0067">ATP-binding</keyword>
<dbReference type="InterPro" id="IPR000719">
    <property type="entry name" value="Prot_kinase_dom"/>
</dbReference>
<evidence type="ECO:0000256" key="1">
    <source>
        <dbReference type="ARBA" id="ARBA00005354"/>
    </source>
</evidence>
<evidence type="ECO:0000256" key="2">
    <source>
        <dbReference type="ARBA" id="ARBA00022527"/>
    </source>
</evidence>
<dbReference type="PANTHER" id="PTHR24349">
    <property type="entry name" value="SERINE/THREONINE-PROTEIN KINASE"/>
    <property type="match status" value="1"/>
</dbReference>
<reference evidence="8" key="1">
    <citation type="submission" date="2021-01" db="EMBL/GenBank/DDBJ databases">
        <authorList>
            <person name="Lovell J.T."/>
            <person name="Bentley N."/>
            <person name="Bhattarai G."/>
            <person name="Jenkins J.W."/>
            <person name="Sreedasyam A."/>
            <person name="Alarcon Y."/>
            <person name="Bock C."/>
            <person name="Boston L."/>
            <person name="Carlson J."/>
            <person name="Cervantes K."/>
            <person name="Clermont K."/>
            <person name="Krom N."/>
            <person name="Kubenka K."/>
            <person name="Mamidi S."/>
            <person name="Mattison C."/>
            <person name="Monteros M."/>
            <person name="Pisani C."/>
            <person name="Plott C."/>
            <person name="Rajasekar S."/>
            <person name="Rhein H.S."/>
            <person name="Rohla C."/>
            <person name="Song M."/>
            <person name="Hilaire R.S."/>
            <person name="Shu S."/>
            <person name="Wells L."/>
            <person name="Wang X."/>
            <person name="Webber J."/>
            <person name="Heerema R.J."/>
            <person name="Klein P."/>
            <person name="Conner P."/>
            <person name="Grauke L."/>
            <person name="Grimwood J."/>
            <person name="Schmutz J."/>
            <person name="Randall J.J."/>
        </authorList>
    </citation>
    <scope>NUCLEOTIDE SEQUENCE</scope>
    <source>
        <tissue evidence="8">Leaf</tissue>
    </source>
</reference>
<keyword evidence="4" id="KW-0547">Nucleotide-binding</keyword>
<name>A0A922JTR1_CARIL</name>
<evidence type="ECO:0000256" key="4">
    <source>
        <dbReference type="ARBA" id="ARBA00022741"/>
    </source>
</evidence>
<keyword evidence="5" id="KW-0418">Kinase</keyword>
<dbReference type="GO" id="GO:0005524">
    <property type="term" value="F:ATP binding"/>
    <property type="evidence" value="ECO:0007669"/>
    <property type="project" value="UniProtKB-KW"/>
</dbReference>
<evidence type="ECO:0000313" key="9">
    <source>
        <dbReference type="Proteomes" id="UP000811246"/>
    </source>
</evidence>
<gene>
    <name evidence="8" type="ORF">I3842_03G032500</name>
</gene>
<dbReference type="Proteomes" id="UP000811246">
    <property type="component" value="Chromosome 3"/>
</dbReference>
<proteinExistence type="inferred from homology"/>
<keyword evidence="2" id="KW-0723">Serine/threonine-protein kinase</keyword>
<dbReference type="EMBL" id="CM031827">
    <property type="protein sequence ID" value="KAG6719930.1"/>
    <property type="molecule type" value="Genomic_DNA"/>
</dbReference>
<dbReference type="AlphaFoldDB" id="A0A922JTR1"/>